<sequence>MFYPFFSMLLILAENRGGTGENGEARACLRDACFLRRSVGDGRIGERDHQDLSCHQFNPPKSTQHLQLQKTIRIAGHDHG</sequence>
<feature type="signal peptide" evidence="1">
    <location>
        <begin position="1"/>
        <end position="20"/>
    </location>
</feature>
<organism evidence="2 3">
    <name type="scientific">Rickenella mellea</name>
    <dbReference type="NCBI Taxonomy" id="50990"/>
    <lineage>
        <taxon>Eukaryota</taxon>
        <taxon>Fungi</taxon>
        <taxon>Dikarya</taxon>
        <taxon>Basidiomycota</taxon>
        <taxon>Agaricomycotina</taxon>
        <taxon>Agaricomycetes</taxon>
        <taxon>Hymenochaetales</taxon>
        <taxon>Rickenellaceae</taxon>
        <taxon>Rickenella</taxon>
    </lineage>
</organism>
<keyword evidence="1" id="KW-0732">Signal</keyword>
<dbReference type="VEuPathDB" id="FungiDB:BD410DRAFT_139343"/>
<feature type="chain" id="PRO_5021232320" description="Secreted protein" evidence="1">
    <location>
        <begin position="21"/>
        <end position="80"/>
    </location>
</feature>
<evidence type="ECO:0000256" key="1">
    <source>
        <dbReference type="SAM" id="SignalP"/>
    </source>
</evidence>
<evidence type="ECO:0000313" key="2">
    <source>
        <dbReference type="EMBL" id="TDL15067.1"/>
    </source>
</evidence>
<protein>
    <recommendedName>
        <fullName evidence="4">Secreted protein</fullName>
    </recommendedName>
</protein>
<evidence type="ECO:0000313" key="3">
    <source>
        <dbReference type="Proteomes" id="UP000294933"/>
    </source>
</evidence>
<dbReference type="EMBL" id="ML170292">
    <property type="protein sequence ID" value="TDL15067.1"/>
    <property type="molecule type" value="Genomic_DNA"/>
</dbReference>
<evidence type="ECO:0008006" key="4">
    <source>
        <dbReference type="Google" id="ProtNLM"/>
    </source>
</evidence>
<gene>
    <name evidence="2" type="ORF">BD410DRAFT_139343</name>
</gene>
<reference evidence="2 3" key="1">
    <citation type="submission" date="2018-06" db="EMBL/GenBank/DDBJ databases">
        <title>A transcriptomic atlas of mushroom development highlights an independent origin of complex multicellularity.</title>
        <authorList>
            <consortium name="DOE Joint Genome Institute"/>
            <person name="Krizsan K."/>
            <person name="Almasi E."/>
            <person name="Merenyi Z."/>
            <person name="Sahu N."/>
            <person name="Viragh M."/>
            <person name="Koszo T."/>
            <person name="Mondo S."/>
            <person name="Kiss B."/>
            <person name="Balint B."/>
            <person name="Kues U."/>
            <person name="Barry K."/>
            <person name="Hegedus J.C."/>
            <person name="Henrissat B."/>
            <person name="Johnson J."/>
            <person name="Lipzen A."/>
            <person name="Ohm R."/>
            <person name="Nagy I."/>
            <person name="Pangilinan J."/>
            <person name="Yan J."/>
            <person name="Xiong Y."/>
            <person name="Grigoriev I.V."/>
            <person name="Hibbett D.S."/>
            <person name="Nagy L.G."/>
        </authorList>
    </citation>
    <scope>NUCLEOTIDE SEQUENCE [LARGE SCALE GENOMIC DNA]</scope>
    <source>
        <strain evidence="2 3">SZMC22713</strain>
    </source>
</reference>
<name>A0A4Y7PI47_9AGAM</name>
<accession>A0A4Y7PI47</accession>
<dbReference type="AlphaFoldDB" id="A0A4Y7PI47"/>
<proteinExistence type="predicted"/>
<keyword evidence="3" id="KW-1185">Reference proteome</keyword>
<dbReference type="Proteomes" id="UP000294933">
    <property type="component" value="Unassembled WGS sequence"/>
</dbReference>